<protein>
    <submittedName>
        <fullName evidence="2">Uncharacterized protein</fullName>
    </submittedName>
</protein>
<keyword evidence="1" id="KW-1133">Transmembrane helix</keyword>
<feature type="non-terminal residue" evidence="2">
    <location>
        <position position="125"/>
    </location>
</feature>
<dbReference type="EMBL" id="JACKRN010000513">
    <property type="protein sequence ID" value="MCV7071484.1"/>
    <property type="molecule type" value="Genomic_DNA"/>
</dbReference>
<dbReference type="Proteomes" id="UP001140272">
    <property type="component" value="Unassembled WGS sequence"/>
</dbReference>
<comment type="caution">
    <text evidence="2">The sequence shown here is derived from an EMBL/GenBank/DDBJ whole genome shotgun (WGS) entry which is preliminary data.</text>
</comment>
<dbReference type="AlphaFoldDB" id="A0A9X3BHI8"/>
<organism evidence="2 3">
    <name type="scientific">Mycolicibacterium rufum</name>
    <dbReference type="NCBI Taxonomy" id="318424"/>
    <lineage>
        <taxon>Bacteria</taxon>
        <taxon>Bacillati</taxon>
        <taxon>Actinomycetota</taxon>
        <taxon>Actinomycetes</taxon>
        <taxon>Mycobacteriales</taxon>
        <taxon>Mycobacteriaceae</taxon>
        <taxon>Mycolicibacterium</taxon>
    </lineage>
</organism>
<accession>A0A9X3BHI8</accession>
<proteinExistence type="predicted"/>
<gene>
    <name evidence="2" type="ORF">H7H73_14650</name>
</gene>
<keyword evidence="1" id="KW-0472">Membrane</keyword>
<feature type="transmembrane region" description="Helical" evidence="1">
    <location>
        <begin position="12"/>
        <end position="33"/>
    </location>
</feature>
<sequence length="125" mass="12997">MSGSAGTARRPPALLVLPAALVVAATLIPLVYLGDRALSRGWSAVVAEVMQPRTGGAGRPVRAGLDWDVSADVPAGRVARWRMSGYAVKGIARGSTPPRSAPHAVHAFDVDGRRFAAVASTTSRR</sequence>
<evidence type="ECO:0000256" key="1">
    <source>
        <dbReference type="SAM" id="Phobius"/>
    </source>
</evidence>
<reference evidence="2" key="2">
    <citation type="journal article" date="2022" name="BMC Genomics">
        <title>Comparative genome analysis of mycobacteria focusing on tRNA and non-coding RNA.</title>
        <authorList>
            <person name="Behra P.R.K."/>
            <person name="Pettersson B.M.F."/>
            <person name="Ramesh M."/>
            <person name="Das S."/>
            <person name="Dasgupta S."/>
            <person name="Kirsebom L.A."/>
        </authorList>
    </citation>
    <scope>NUCLEOTIDE SEQUENCE</scope>
    <source>
        <strain evidence="2">DSM 45406</strain>
    </source>
</reference>
<name>A0A9X3BHI8_9MYCO</name>
<evidence type="ECO:0000313" key="2">
    <source>
        <dbReference type="EMBL" id="MCV7071484.1"/>
    </source>
</evidence>
<evidence type="ECO:0000313" key="3">
    <source>
        <dbReference type="Proteomes" id="UP001140272"/>
    </source>
</evidence>
<keyword evidence="1" id="KW-0812">Transmembrane</keyword>
<reference evidence="2" key="1">
    <citation type="submission" date="2020-07" db="EMBL/GenBank/DDBJ databases">
        <authorList>
            <person name="Pettersson B.M.F."/>
            <person name="Behra P.R.K."/>
            <person name="Ramesh M."/>
            <person name="Das S."/>
            <person name="Dasgupta S."/>
            <person name="Kirsebom L.A."/>
        </authorList>
    </citation>
    <scope>NUCLEOTIDE SEQUENCE</scope>
    <source>
        <strain evidence="2">DSM 45406</strain>
    </source>
</reference>